<dbReference type="Gene3D" id="3.30.160.60">
    <property type="entry name" value="Classic Zinc Finger"/>
    <property type="match status" value="1"/>
</dbReference>
<dbReference type="Proteomes" id="UP001141806">
    <property type="component" value="Unassembled WGS sequence"/>
</dbReference>
<feature type="compositionally biased region" description="Basic residues" evidence="8">
    <location>
        <begin position="121"/>
        <end position="131"/>
    </location>
</feature>
<accession>A0A9Q0GMM6</accession>
<feature type="compositionally biased region" description="Basic and acidic residues" evidence="8">
    <location>
        <begin position="191"/>
        <end position="206"/>
    </location>
</feature>
<feature type="region of interest" description="Disordered" evidence="8">
    <location>
        <begin position="160"/>
        <end position="211"/>
    </location>
</feature>
<protein>
    <recommendedName>
        <fullName evidence="14">Cell growth-regulating nucleolar protein</fullName>
    </recommendedName>
</protein>
<evidence type="ECO:0000256" key="1">
    <source>
        <dbReference type="ARBA" id="ARBA00004123"/>
    </source>
</evidence>
<organism evidence="12 13">
    <name type="scientific">Protea cynaroides</name>
    <dbReference type="NCBI Taxonomy" id="273540"/>
    <lineage>
        <taxon>Eukaryota</taxon>
        <taxon>Viridiplantae</taxon>
        <taxon>Streptophyta</taxon>
        <taxon>Embryophyta</taxon>
        <taxon>Tracheophyta</taxon>
        <taxon>Spermatophyta</taxon>
        <taxon>Magnoliopsida</taxon>
        <taxon>Proteales</taxon>
        <taxon>Proteaceae</taxon>
        <taxon>Protea</taxon>
    </lineage>
</organism>
<keyword evidence="2" id="KW-0479">Metal-binding</keyword>
<dbReference type="InterPro" id="IPR014898">
    <property type="entry name" value="Znf_C2H2_LYAR"/>
</dbReference>
<comment type="caution">
    <text evidence="12">The sequence shown here is derived from an EMBL/GenBank/DDBJ whole genome shotgun (WGS) entry which is preliminary data.</text>
</comment>
<sequence>MVWFQCEDCGENLKKPKLANHFRICSATKLSCIDCGETFGQQSVQGHNQCITEAEKYGPKGQVKTSYKTPAKPTSDSKPKPDFDTNVGLSSRPPWFCSLCNASATSKQTLLLHAEGKKHLAKARANHKAKQQTKQMEESAPELKEPSCDTPKEELLAKKDVEQQKVQDPPKDGVVLNCSDGSLSSRRKRKRDESESECARGKHGADTPENLNNGEVIQAELDCQLKKRKASVFSKEDKMTVDGSTVKAKRKIKWKKLITSALKSNPDGTMKMKKLQKLVFKALRESGDAEDESELKDMLVHKINSSSRFMLQDKLVHLVAKS</sequence>
<evidence type="ECO:0000259" key="11">
    <source>
        <dbReference type="Pfam" id="PF25879"/>
    </source>
</evidence>
<proteinExistence type="predicted"/>
<keyword evidence="5" id="KW-0862">Zinc</keyword>
<dbReference type="AlphaFoldDB" id="A0A9Q0GMM6"/>
<name>A0A9Q0GMM6_9MAGN</name>
<feature type="domain" description="C2H2-type" evidence="10">
    <location>
        <begin position="95"/>
        <end position="119"/>
    </location>
</feature>
<dbReference type="PANTHER" id="PTHR13100">
    <property type="entry name" value="CELL GROWTH-REGULATING NUCLEOLAR PROTEIN LYAR"/>
    <property type="match status" value="1"/>
</dbReference>
<dbReference type="SUPFAM" id="SSF57667">
    <property type="entry name" value="beta-beta-alpha zinc fingers"/>
    <property type="match status" value="3"/>
</dbReference>
<evidence type="ECO:0000256" key="6">
    <source>
        <dbReference type="ARBA" id="ARBA00023242"/>
    </source>
</evidence>
<dbReference type="InterPro" id="IPR013087">
    <property type="entry name" value="Znf_C2H2_type"/>
</dbReference>
<feature type="region of interest" description="Disordered" evidence="8">
    <location>
        <begin position="61"/>
        <end position="86"/>
    </location>
</feature>
<dbReference type="PROSITE" id="PS51804">
    <property type="entry name" value="ZF_C2HC_LYAR"/>
    <property type="match status" value="2"/>
</dbReference>
<feature type="domain" description="Zinc finger C2H2 LYAR-type" evidence="9">
    <location>
        <begin position="30"/>
        <end position="57"/>
    </location>
</feature>
<feature type="compositionally biased region" description="Polar residues" evidence="8">
    <location>
        <begin position="63"/>
        <end position="74"/>
    </location>
</feature>
<keyword evidence="3" id="KW-0677">Repeat</keyword>
<evidence type="ECO:0000256" key="5">
    <source>
        <dbReference type="ARBA" id="ARBA00022833"/>
    </source>
</evidence>
<dbReference type="Pfam" id="PF25879">
    <property type="entry name" value="WHD_LYAR"/>
    <property type="match status" value="1"/>
</dbReference>
<comment type="subcellular location">
    <subcellularLocation>
        <location evidence="1">Nucleus</location>
    </subcellularLocation>
</comment>
<dbReference type="InterPro" id="IPR058719">
    <property type="entry name" value="WHD_LYAR"/>
</dbReference>
<evidence type="ECO:0000256" key="2">
    <source>
        <dbReference type="ARBA" id="ARBA00022723"/>
    </source>
</evidence>
<evidence type="ECO:0000259" key="10">
    <source>
        <dbReference type="Pfam" id="PF12874"/>
    </source>
</evidence>
<evidence type="ECO:0000256" key="3">
    <source>
        <dbReference type="ARBA" id="ARBA00022737"/>
    </source>
</evidence>
<evidence type="ECO:0000313" key="12">
    <source>
        <dbReference type="EMBL" id="KAJ4950129.1"/>
    </source>
</evidence>
<evidence type="ECO:0000256" key="7">
    <source>
        <dbReference type="PROSITE-ProRule" id="PRU01145"/>
    </source>
</evidence>
<evidence type="ECO:0000259" key="9">
    <source>
        <dbReference type="Pfam" id="PF08790"/>
    </source>
</evidence>
<dbReference type="GO" id="GO:0008270">
    <property type="term" value="F:zinc ion binding"/>
    <property type="evidence" value="ECO:0007669"/>
    <property type="project" value="UniProtKB-KW"/>
</dbReference>
<feature type="domain" description="Cell growth-regulating nucleolar protein-like winged helix" evidence="11">
    <location>
        <begin position="249"/>
        <end position="321"/>
    </location>
</feature>
<dbReference type="Gene3D" id="3.30.1490.490">
    <property type="match status" value="1"/>
</dbReference>
<dbReference type="InterPro" id="IPR036236">
    <property type="entry name" value="Znf_C2H2_sf"/>
</dbReference>
<dbReference type="GO" id="GO:0000122">
    <property type="term" value="P:negative regulation of transcription by RNA polymerase II"/>
    <property type="evidence" value="ECO:0007669"/>
    <property type="project" value="TreeGrafter"/>
</dbReference>
<reference evidence="12" key="1">
    <citation type="journal article" date="2023" name="Plant J.">
        <title>The genome of the king protea, Protea cynaroides.</title>
        <authorList>
            <person name="Chang J."/>
            <person name="Duong T.A."/>
            <person name="Schoeman C."/>
            <person name="Ma X."/>
            <person name="Roodt D."/>
            <person name="Barker N."/>
            <person name="Li Z."/>
            <person name="Van de Peer Y."/>
            <person name="Mizrachi E."/>
        </authorList>
    </citation>
    <scope>NUCLEOTIDE SEQUENCE</scope>
    <source>
        <tissue evidence="12">Young leaves</tissue>
    </source>
</reference>
<dbReference type="GO" id="GO:0006364">
    <property type="term" value="P:rRNA processing"/>
    <property type="evidence" value="ECO:0007669"/>
    <property type="project" value="TreeGrafter"/>
</dbReference>
<dbReference type="PANTHER" id="PTHR13100:SF10">
    <property type="entry name" value="CELL GROWTH-REGULATING NUCLEOLAR PROTEIN"/>
    <property type="match status" value="1"/>
</dbReference>
<evidence type="ECO:0008006" key="14">
    <source>
        <dbReference type="Google" id="ProtNLM"/>
    </source>
</evidence>
<keyword evidence="6" id="KW-0539">Nucleus</keyword>
<evidence type="ECO:0000256" key="8">
    <source>
        <dbReference type="SAM" id="MobiDB-lite"/>
    </source>
</evidence>
<keyword evidence="13" id="KW-1185">Reference proteome</keyword>
<feature type="compositionally biased region" description="Basic and acidic residues" evidence="8">
    <location>
        <begin position="160"/>
        <end position="171"/>
    </location>
</feature>
<gene>
    <name evidence="12" type="ORF">NE237_026961</name>
</gene>
<dbReference type="Pfam" id="PF12874">
    <property type="entry name" value="zf-met"/>
    <property type="match status" value="1"/>
</dbReference>
<dbReference type="EMBL" id="JAMYWD010000012">
    <property type="protein sequence ID" value="KAJ4950129.1"/>
    <property type="molecule type" value="Genomic_DNA"/>
</dbReference>
<dbReference type="InterPro" id="IPR039999">
    <property type="entry name" value="LYAR"/>
</dbReference>
<feature type="compositionally biased region" description="Basic and acidic residues" evidence="8">
    <location>
        <begin position="135"/>
        <end position="148"/>
    </location>
</feature>
<dbReference type="OrthoDB" id="21474at2759"/>
<evidence type="ECO:0000313" key="13">
    <source>
        <dbReference type="Proteomes" id="UP001141806"/>
    </source>
</evidence>
<dbReference type="GO" id="GO:0003677">
    <property type="term" value="F:DNA binding"/>
    <property type="evidence" value="ECO:0007669"/>
    <property type="project" value="InterPro"/>
</dbReference>
<dbReference type="FunFam" id="3.30.1490.490:FF:000001">
    <property type="entry name" value="cell growth-regulating nucleolar protein-like"/>
    <property type="match status" value="1"/>
</dbReference>
<evidence type="ECO:0000256" key="4">
    <source>
        <dbReference type="ARBA" id="ARBA00022771"/>
    </source>
</evidence>
<keyword evidence="4 7" id="KW-0863">Zinc-finger</keyword>
<feature type="region of interest" description="Disordered" evidence="8">
    <location>
        <begin position="121"/>
        <end position="148"/>
    </location>
</feature>
<dbReference type="GO" id="GO:0005730">
    <property type="term" value="C:nucleolus"/>
    <property type="evidence" value="ECO:0007669"/>
    <property type="project" value="TreeGrafter"/>
</dbReference>
<dbReference type="Pfam" id="PF08790">
    <property type="entry name" value="zf-LYAR"/>
    <property type="match status" value="1"/>
</dbReference>